<dbReference type="InterPro" id="IPR011057">
    <property type="entry name" value="Mss4-like_sf"/>
</dbReference>
<dbReference type="InterPro" id="IPR006913">
    <property type="entry name" value="CENP-V/GFA"/>
</dbReference>
<reference evidence="5" key="1">
    <citation type="submission" date="2018-05" db="EMBL/GenBank/DDBJ databases">
        <authorList>
            <person name="Lanie J.A."/>
            <person name="Ng W.-L."/>
            <person name="Kazmierczak K.M."/>
            <person name="Andrzejewski T.M."/>
            <person name="Davidsen T.M."/>
            <person name="Wayne K.J."/>
            <person name="Tettelin H."/>
            <person name="Glass J.I."/>
            <person name="Rusch D."/>
            <person name="Podicherti R."/>
            <person name="Tsui H.-C.T."/>
            <person name="Winkler M.E."/>
        </authorList>
    </citation>
    <scope>NUCLEOTIDE SEQUENCE</scope>
</reference>
<protein>
    <recommendedName>
        <fullName evidence="4">CENP-V/GFA domain-containing protein</fullName>
    </recommendedName>
</protein>
<evidence type="ECO:0000256" key="2">
    <source>
        <dbReference type="ARBA" id="ARBA00022723"/>
    </source>
</evidence>
<gene>
    <name evidence="5" type="ORF">METZ01_LOCUS504948</name>
</gene>
<keyword evidence="2" id="KW-0479">Metal-binding</keyword>
<accession>A0A383E676</accession>
<dbReference type="SUPFAM" id="SSF51316">
    <property type="entry name" value="Mss4-like"/>
    <property type="match status" value="1"/>
</dbReference>
<name>A0A383E676_9ZZZZ</name>
<sequence>MSGSAFLVWLEFRQEQVDLDLSRMKQYSRKGESGNRVNLYFCIDCGNSFYGTIEGRPGVFLTSGTFETTDWIKPMAHLWTDSAQHWLKSPDGGLNVF</sequence>
<feature type="domain" description="CENP-V/GFA" evidence="4">
    <location>
        <begin position="2"/>
        <end position="81"/>
    </location>
</feature>
<evidence type="ECO:0000313" key="5">
    <source>
        <dbReference type="EMBL" id="SVE52094.1"/>
    </source>
</evidence>
<evidence type="ECO:0000259" key="4">
    <source>
        <dbReference type="Pfam" id="PF04828"/>
    </source>
</evidence>
<dbReference type="AlphaFoldDB" id="A0A383E676"/>
<evidence type="ECO:0000256" key="3">
    <source>
        <dbReference type="ARBA" id="ARBA00022833"/>
    </source>
</evidence>
<dbReference type="Gene3D" id="3.90.1590.10">
    <property type="entry name" value="glutathione-dependent formaldehyde- activating enzyme (gfa)"/>
    <property type="match status" value="1"/>
</dbReference>
<comment type="similarity">
    <text evidence="1">Belongs to the Gfa family.</text>
</comment>
<keyword evidence="3" id="KW-0862">Zinc</keyword>
<dbReference type="GO" id="GO:0016846">
    <property type="term" value="F:carbon-sulfur lyase activity"/>
    <property type="evidence" value="ECO:0007669"/>
    <property type="project" value="InterPro"/>
</dbReference>
<proteinExistence type="inferred from homology"/>
<dbReference type="Pfam" id="PF04828">
    <property type="entry name" value="GFA"/>
    <property type="match status" value="1"/>
</dbReference>
<evidence type="ECO:0000256" key="1">
    <source>
        <dbReference type="ARBA" id="ARBA00005495"/>
    </source>
</evidence>
<dbReference type="EMBL" id="UINC01223060">
    <property type="protein sequence ID" value="SVE52094.1"/>
    <property type="molecule type" value="Genomic_DNA"/>
</dbReference>
<dbReference type="GO" id="GO:0046872">
    <property type="term" value="F:metal ion binding"/>
    <property type="evidence" value="ECO:0007669"/>
    <property type="project" value="UniProtKB-KW"/>
</dbReference>
<organism evidence="5">
    <name type="scientific">marine metagenome</name>
    <dbReference type="NCBI Taxonomy" id="408172"/>
    <lineage>
        <taxon>unclassified sequences</taxon>
        <taxon>metagenomes</taxon>
        <taxon>ecological metagenomes</taxon>
    </lineage>
</organism>